<evidence type="ECO:0000256" key="1">
    <source>
        <dbReference type="SAM" id="Phobius"/>
    </source>
</evidence>
<sequence>MDYTGWVLSIYDECEKRYNERQVKSKISGPKEFLKRCLKKENRYASFLLAILILGMIFIVLLYSIGILQDIQYYIFALIIGFEVGLIPTLYQYEPGLEKYEQKLNILIEILEEHNLNKKEIKKLLLRKTRSIFYRIIAITISLIGALLSSGLFKYVIEIMKEKMQTVIPILIVVLIILGIVLIIGYQIVISIPNNRIIRRQKFHHLLRILCVYEFEENLPIEEENILEKIKIKELKKIIKEHL</sequence>
<feature type="transmembrane region" description="Helical" evidence="1">
    <location>
        <begin position="132"/>
        <end position="156"/>
    </location>
</feature>
<keyword evidence="1" id="KW-1133">Transmembrane helix</keyword>
<feature type="transmembrane region" description="Helical" evidence="1">
    <location>
        <begin position="168"/>
        <end position="192"/>
    </location>
</feature>
<feature type="transmembrane region" description="Helical" evidence="1">
    <location>
        <begin position="44"/>
        <end position="65"/>
    </location>
</feature>
<dbReference type="AlphaFoldDB" id="A0A2S7FCN6"/>
<feature type="transmembrane region" description="Helical" evidence="1">
    <location>
        <begin position="71"/>
        <end position="91"/>
    </location>
</feature>
<comment type="caution">
    <text evidence="2">The sequence shown here is derived from an EMBL/GenBank/DDBJ whole genome shotgun (WGS) entry which is preliminary data.</text>
</comment>
<accession>A0A2S7FCN6</accession>
<proteinExistence type="predicted"/>
<gene>
    <name evidence="2" type="ORF">AWN73_10730</name>
</gene>
<dbReference type="Proteomes" id="UP000238081">
    <property type="component" value="Unassembled WGS sequence"/>
</dbReference>
<dbReference type="RefSeq" id="WP_104675583.1">
    <property type="nucleotide sequence ID" value="NZ_JBAMGI010000016.1"/>
</dbReference>
<keyword evidence="1" id="KW-0812">Transmembrane</keyword>
<evidence type="ECO:0000313" key="2">
    <source>
        <dbReference type="EMBL" id="PPV16018.1"/>
    </source>
</evidence>
<evidence type="ECO:0000313" key="3">
    <source>
        <dbReference type="Proteomes" id="UP000238081"/>
    </source>
</evidence>
<dbReference type="EMBL" id="LRDH01000095">
    <property type="protein sequence ID" value="PPV16018.1"/>
    <property type="molecule type" value="Genomic_DNA"/>
</dbReference>
<protein>
    <submittedName>
        <fullName evidence="2">Uncharacterized protein</fullName>
    </submittedName>
</protein>
<organism evidence="2 3">
    <name type="scientific">Clostridium butyricum</name>
    <dbReference type="NCBI Taxonomy" id="1492"/>
    <lineage>
        <taxon>Bacteria</taxon>
        <taxon>Bacillati</taxon>
        <taxon>Bacillota</taxon>
        <taxon>Clostridia</taxon>
        <taxon>Eubacteriales</taxon>
        <taxon>Clostridiaceae</taxon>
        <taxon>Clostridium</taxon>
    </lineage>
</organism>
<keyword evidence="1" id="KW-0472">Membrane</keyword>
<reference evidence="2 3" key="1">
    <citation type="submission" date="2016-01" db="EMBL/GenBank/DDBJ databases">
        <title>Characterization of the Clostridium difficile lineages that are prevalent in Hong Kong and China.</title>
        <authorList>
            <person name="Kwok J.S.-L."/>
            <person name="Lam W.-Y."/>
            <person name="Ip M."/>
            <person name="Chan T.-F."/>
            <person name="Hawkey P.M."/>
            <person name="Tsui S.K.-W."/>
        </authorList>
    </citation>
    <scope>NUCLEOTIDE SEQUENCE [LARGE SCALE GENOMIC DNA]</scope>
    <source>
        <strain evidence="2 3">300064</strain>
    </source>
</reference>
<name>A0A2S7FCN6_CLOBU</name>